<name>A0A4R4NXA4_9ACTN</name>
<protein>
    <submittedName>
        <fullName evidence="4">ATP-binding protein</fullName>
    </submittedName>
</protein>
<organism evidence="4 5">
    <name type="scientific">Actinomadura bangladeshensis</name>
    <dbReference type="NCBI Taxonomy" id="453573"/>
    <lineage>
        <taxon>Bacteria</taxon>
        <taxon>Bacillati</taxon>
        <taxon>Actinomycetota</taxon>
        <taxon>Actinomycetes</taxon>
        <taxon>Streptosporangiales</taxon>
        <taxon>Thermomonosporaceae</taxon>
        <taxon>Actinomadura</taxon>
    </lineage>
</organism>
<dbReference type="GO" id="GO:0005524">
    <property type="term" value="F:ATP binding"/>
    <property type="evidence" value="ECO:0007669"/>
    <property type="project" value="UniProtKB-KW"/>
</dbReference>
<reference evidence="4 5" key="1">
    <citation type="submission" date="2019-03" db="EMBL/GenBank/DDBJ databases">
        <title>Draft genome sequences of novel Actinobacteria.</title>
        <authorList>
            <person name="Sahin N."/>
            <person name="Ay H."/>
            <person name="Saygin H."/>
        </authorList>
    </citation>
    <scope>NUCLEOTIDE SEQUENCE [LARGE SCALE GENOMIC DNA]</scope>
    <source>
        <strain evidence="4 5">DSM 45347</strain>
    </source>
</reference>
<keyword evidence="1" id="KW-0808">Transferase</keyword>
<keyword evidence="4" id="KW-0067">ATP-binding</keyword>
<gene>
    <name evidence="4" type="ORF">E1284_17335</name>
</gene>
<dbReference type="InterPro" id="IPR036890">
    <property type="entry name" value="HATPase_C_sf"/>
</dbReference>
<keyword evidence="1" id="KW-0418">Kinase</keyword>
<dbReference type="PANTHER" id="PTHR35526">
    <property type="entry name" value="ANTI-SIGMA-F FACTOR RSBW-RELATED"/>
    <property type="match status" value="1"/>
</dbReference>
<dbReference type="OrthoDB" id="4088450at2"/>
<evidence type="ECO:0000313" key="4">
    <source>
        <dbReference type="EMBL" id="TDC14185.1"/>
    </source>
</evidence>
<accession>A0A4R4NXA4</accession>
<sequence>MGKRACRPLSVGTIHDCRRARSAVGGTVMTGSGERVGDHPGTGARAGVEPSDRPRRLPFNARTLKVARAMVVQCAAAAGLTEDRVQDAELVASELTANSVEHGGGAGVLCLWYDATHLIIEVSDAGHITDPLAGRRPVPPDTVGGRGLLLVHKLADLVRVHTGPDGTTIRVYFTRAMM</sequence>
<dbReference type="Pfam" id="PF13581">
    <property type="entry name" value="HATPase_c_2"/>
    <property type="match status" value="1"/>
</dbReference>
<keyword evidence="5" id="KW-1185">Reference proteome</keyword>
<dbReference type="Proteomes" id="UP000295431">
    <property type="component" value="Unassembled WGS sequence"/>
</dbReference>
<feature type="region of interest" description="Disordered" evidence="2">
    <location>
        <begin position="31"/>
        <end position="56"/>
    </location>
</feature>
<dbReference type="PANTHER" id="PTHR35526:SF3">
    <property type="entry name" value="ANTI-SIGMA-F FACTOR RSBW"/>
    <property type="match status" value="1"/>
</dbReference>
<dbReference type="InterPro" id="IPR003594">
    <property type="entry name" value="HATPase_dom"/>
</dbReference>
<evidence type="ECO:0000256" key="1">
    <source>
        <dbReference type="ARBA" id="ARBA00022527"/>
    </source>
</evidence>
<comment type="caution">
    <text evidence="4">The sequence shown here is derived from an EMBL/GenBank/DDBJ whole genome shotgun (WGS) entry which is preliminary data.</text>
</comment>
<dbReference type="AlphaFoldDB" id="A0A4R4NXA4"/>
<evidence type="ECO:0000313" key="5">
    <source>
        <dbReference type="Proteomes" id="UP000295431"/>
    </source>
</evidence>
<dbReference type="Gene3D" id="3.30.565.10">
    <property type="entry name" value="Histidine kinase-like ATPase, C-terminal domain"/>
    <property type="match status" value="1"/>
</dbReference>
<dbReference type="SUPFAM" id="SSF55874">
    <property type="entry name" value="ATPase domain of HSP90 chaperone/DNA topoisomerase II/histidine kinase"/>
    <property type="match status" value="1"/>
</dbReference>
<keyword evidence="1" id="KW-0723">Serine/threonine-protein kinase</keyword>
<keyword evidence="4" id="KW-0547">Nucleotide-binding</keyword>
<feature type="domain" description="Histidine kinase/HSP90-like ATPase" evidence="3">
    <location>
        <begin position="58"/>
        <end position="172"/>
    </location>
</feature>
<dbReference type="CDD" id="cd16936">
    <property type="entry name" value="HATPase_RsbW-like"/>
    <property type="match status" value="1"/>
</dbReference>
<proteinExistence type="predicted"/>
<dbReference type="InterPro" id="IPR050267">
    <property type="entry name" value="Anti-sigma-factor_SerPK"/>
</dbReference>
<evidence type="ECO:0000256" key="2">
    <source>
        <dbReference type="SAM" id="MobiDB-lite"/>
    </source>
</evidence>
<dbReference type="EMBL" id="SMJW01000079">
    <property type="protein sequence ID" value="TDC14185.1"/>
    <property type="molecule type" value="Genomic_DNA"/>
</dbReference>
<evidence type="ECO:0000259" key="3">
    <source>
        <dbReference type="Pfam" id="PF13581"/>
    </source>
</evidence>
<dbReference type="GO" id="GO:0004674">
    <property type="term" value="F:protein serine/threonine kinase activity"/>
    <property type="evidence" value="ECO:0007669"/>
    <property type="project" value="UniProtKB-KW"/>
</dbReference>